<dbReference type="Proteomes" id="UP001055811">
    <property type="component" value="Linkage Group LG09"/>
</dbReference>
<name>A0ACB8Z001_CICIN</name>
<evidence type="ECO:0000313" key="1">
    <source>
        <dbReference type="EMBL" id="KAI3690943.1"/>
    </source>
</evidence>
<keyword evidence="2" id="KW-1185">Reference proteome</keyword>
<evidence type="ECO:0000313" key="2">
    <source>
        <dbReference type="Proteomes" id="UP001055811"/>
    </source>
</evidence>
<comment type="caution">
    <text evidence="1">The sequence shown here is derived from an EMBL/GenBank/DDBJ whole genome shotgun (WGS) entry which is preliminary data.</text>
</comment>
<reference evidence="2" key="1">
    <citation type="journal article" date="2022" name="Mol. Ecol. Resour.">
        <title>The genomes of chicory, endive, great burdock and yacon provide insights into Asteraceae palaeo-polyploidization history and plant inulin production.</title>
        <authorList>
            <person name="Fan W."/>
            <person name="Wang S."/>
            <person name="Wang H."/>
            <person name="Wang A."/>
            <person name="Jiang F."/>
            <person name="Liu H."/>
            <person name="Zhao H."/>
            <person name="Xu D."/>
            <person name="Zhang Y."/>
        </authorList>
    </citation>
    <scope>NUCLEOTIDE SEQUENCE [LARGE SCALE GENOMIC DNA]</scope>
    <source>
        <strain evidence="2">cv. Punajuju</strain>
    </source>
</reference>
<protein>
    <submittedName>
        <fullName evidence="1">Uncharacterized protein</fullName>
    </submittedName>
</protein>
<accession>A0ACB8Z001</accession>
<proteinExistence type="predicted"/>
<reference evidence="1 2" key="2">
    <citation type="journal article" date="2022" name="Mol. Ecol. Resour.">
        <title>The genomes of chicory, endive, great burdock and yacon provide insights into Asteraceae paleo-polyploidization history and plant inulin production.</title>
        <authorList>
            <person name="Fan W."/>
            <person name="Wang S."/>
            <person name="Wang H."/>
            <person name="Wang A."/>
            <person name="Jiang F."/>
            <person name="Liu H."/>
            <person name="Zhao H."/>
            <person name="Xu D."/>
            <person name="Zhang Y."/>
        </authorList>
    </citation>
    <scope>NUCLEOTIDE SEQUENCE [LARGE SCALE GENOMIC DNA]</scope>
    <source>
        <strain evidence="2">cv. Punajuju</strain>
        <tissue evidence="1">Leaves</tissue>
    </source>
</reference>
<sequence length="103" mass="11838">MERCCSCGIEYFRVFEAESVELKETSRRFSNADCDVKLKETVLDWEDAFPPEEMNPAEVHYEKADVVLCLGTRSLLHSICLSSAFVVAERKLQKTRKQVWSSS</sequence>
<gene>
    <name evidence="1" type="ORF">L2E82_49156</name>
</gene>
<organism evidence="1 2">
    <name type="scientific">Cichorium intybus</name>
    <name type="common">Chicory</name>
    <dbReference type="NCBI Taxonomy" id="13427"/>
    <lineage>
        <taxon>Eukaryota</taxon>
        <taxon>Viridiplantae</taxon>
        <taxon>Streptophyta</taxon>
        <taxon>Embryophyta</taxon>
        <taxon>Tracheophyta</taxon>
        <taxon>Spermatophyta</taxon>
        <taxon>Magnoliopsida</taxon>
        <taxon>eudicotyledons</taxon>
        <taxon>Gunneridae</taxon>
        <taxon>Pentapetalae</taxon>
        <taxon>asterids</taxon>
        <taxon>campanulids</taxon>
        <taxon>Asterales</taxon>
        <taxon>Asteraceae</taxon>
        <taxon>Cichorioideae</taxon>
        <taxon>Cichorieae</taxon>
        <taxon>Cichoriinae</taxon>
        <taxon>Cichorium</taxon>
    </lineage>
</organism>
<dbReference type="EMBL" id="CM042017">
    <property type="protein sequence ID" value="KAI3690943.1"/>
    <property type="molecule type" value="Genomic_DNA"/>
</dbReference>